<accession>A0A2R9C303</accession>
<dbReference type="Gene3D" id="2.60.40.10">
    <property type="entry name" value="Immunoglobulins"/>
    <property type="match status" value="1"/>
</dbReference>
<evidence type="ECO:0000259" key="1">
    <source>
        <dbReference type="PROSITE" id="PS50835"/>
    </source>
</evidence>
<dbReference type="Proteomes" id="UP000240080">
    <property type="component" value="Chromosome 15"/>
</dbReference>
<reference evidence="2" key="2">
    <citation type="submission" date="2025-08" db="UniProtKB">
        <authorList>
            <consortium name="Ensembl"/>
        </authorList>
    </citation>
    <scope>IDENTIFICATION</scope>
</reference>
<keyword evidence="3" id="KW-1185">Reference proteome</keyword>
<gene>
    <name evidence="2" type="primary">NPTN</name>
</gene>
<dbReference type="Pfam" id="PF13927">
    <property type="entry name" value="Ig_3"/>
    <property type="match status" value="1"/>
</dbReference>
<dbReference type="InterPro" id="IPR013783">
    <property type="entry name" value="Ig-like_fold"/>
</dbReference>
<dbReference type="InterPro" id="IPR036179">
    <property type="entry name" value="Ig-like_dom_sf"/>
</dbReference>
<dbReference type="GeneTree" id="ENSGT00940000156195"/>
<name>A0A2R9C303_PANPA</name>
<proteinExistence type="predicted"/>
<protein>
    <submittedName>
        <fullName evidence="2">Neuroplastin</fullName>
    </submittedName>
</protein>
<sequence>MEGYCPLSLCTLITEPRIVTSEEVIIRDSPVLPVTLQCNLTSSSHTLTYSYWTKNGVELSATRKNASNMEYRINKPRAEDSGEYHCVYHFVSAPKANATIEVKDRGTVAWEQSQDDHVF</sequence>
<dbReference type="InterPro" id="IPR007110">
    <property type="entry name" value="Ig-like_dom"/>
</dbReference>
<reference evidence="2" key="3">
    <citation type="submission" date="2025-09" db="UniProtKB">
        <authorList>
            <consortium name="Ensembl"/>
        </authorList>
    </citation>
    <scope>IDENTIFICATION</scope>
</reference>
<dbReference type="AlphaFoldDB" id="A0A2R9C303"/>
<evidence type="ECO:0000313" key="3">
    <source>
        <dbReference type="Proteomes" id="UP000240080"/>
    </source>
</evidence>
<dbReference type="PROSITE" id="PS50835">
    <property type="entry name" value="IG_LIKE"/>
    <property type="match status" value="1"/>
</dbReference>
<dbReference type="Ensembl" id="ENSPPAT00000059227.1">
    <property type="protein sequence ID" value="ENSPPAP00000036335.1"/>
    <property type="gene ID" value="ENSPPAG00000040899.1"/>
</dbReference>
<feature type="domain" description="Ig-like" evidence="1">
    <location>
        <begin position="16"/>
        <end position="103"/>
    </location>
</feature>
<dbReference type="EMBL" id="AJFE02063629">
    <property type="status" value="NOT_ANNOTATED_CDS"/>
    <property type="molecule type" value="Genomic_DNA"/>
</dbReference>
<evidence type="ECO:0000313" key="2">
    <source>
        <dbReference type="Ensembl" id="ENSPPAP00000036335.1"/>
    </source>
</evidence>
<dbReference type="FunFam" id="2.60.40.10:FF:000385">
    <property type="entry name" value="Neuroplastin a"/>
    <property type="match status" value="1"/>
</dbReference>
<dbReference type="Bgee" id="ENSPPAG00000040899">
    <property type="expression patterns" value="Expressed in prefrontal cortex and 6 other cell types or tissues"/>
</dbReference>
<organism evidence="2 3">
    <name type="scientific">Pan paniscus</name>
    <name type="common">Pygmy chimpanzee</name>
    <name type="synonym">Bonobo</name>
    <dbReference type="NCBI Taxonomy" id="9597"/>
    <lineage>
        <taxon>Eukaryota</taxon>
        <taxon>Metazoa</taxon>
        <taxon>Chordata</taxon>
        <taxon>Craniata</taxon>
        <taxon>Vertebrata</taxon>
        <taxon>Euteleostomi</taxon>
        <taxon>Mammalia</taxon>
        <taxon>Eutheria</taxon>
        <taxon>Euarchontoglires</taxon>
        <taxon>Primates</taxon>
        <taxon>Haplorrhini</taxon>
        <taxon>Catarrhini</taxon>
        <taxon>Hominidae</taxon>
        <taxon>Pan</taxon>
    </lineage>
</organism>
<dbReference type="SUPFAM" id="SSF48726">
    <property type="entry name" value="Immunoglobulin"/>
    <property type="match status" value="1"/>
</dbReference>
<reference evidence="2 3" key="1">
    <citation type="journal article" date="2012" name="Nature">
        <title>The bonobo genome compared with the chimpanzee and human genomes.</title>
        <authorList>
            <person name="Prufer K."/>
            <person name="Munch K."/>
            <person name="Hellmann I."/>
            <person name="Akagi K."/>
            <person name="Miller J.R."/>
            <person name="Walenz B."/>
            <person name="Koren S."/>
            <person name="Sutton G."/>
            <person name="Kodira C."/>
            <person name="Winer R."/>
            <person name="Knight J.R."/>
            <person name="Mullikin J.C."/>
            <person name="Meader S.J."/>
            <person name="Ponting C.P."/>
            <person name="Lunter G."/>
            <person name="Higashino S."/>
            <person name="Hobolth A."/>
            <person name="Dutheil J."/>
            <person name="Karakoc E."/>
            <person name="Alkan C."/>
            <person name="Sajjadian S."/>
            <person name="Catacchio C.R."/>
            <person name="Ventura M."/>
            <person name="Marques-Bonet T."/>
            <person name="Eichler E.E."/>
            <person name="Andre C."/>
            <person name="Atencia R."/>
            <person name="Mugisha L."/>
            <person name="Junhold J."/>
            <person name="Patterson N."/>
            <person name="Siebauer M."/>
            <person name="Good J.M."/>
            <person name="Fischer A."/>
            <person name="Ptak S.E."/>
            <person name="Lachmann M."/>
            <person name="Symer D.E."/>
            <person name="Mailund T."/>
            <person name="Schierup M.H."/>
            <person name="Andres A.M."/>
            <person name="Kelso J."/>
            <person name="Paabo S."/>
        </authorList>
    </citation>
    <scope>NUCLEOTIDE SEQUENCE [LARGE SCALE GENOMIC DNA]</scope>
</reference>